<dbReference type="PANTHER" id="PTHR31299:SF0">
    <property type="entry name" value="ESTERASE, PUTATIVE (AFU_ORTHOLOGUE AFUA_1G05850)-RELATED"/>
    <property type="match status" value="1"/>
</dbReference>
<dbReference type="InterPro" id="IPR052036">
    <property type="entry name" value="Hydrolase/PRTase-associated"/>
</dbReference>
<dbReference type="STRING" id="642492.Clole_3192"/>
<dbReference type="PANTHER" id="PTHR31299">
    <property type="entry name" value="ESTERASE, PUTATIVE (AFU_ORTHOLOGUE AFUA_1G05850)-RELATED"/>
    <property type="match status" value="1"/>
</dbReference>
<dbReference type="RefSeq" id="WP_013658164.1">
    <property type="nucleotide sequence ID" value="NC_015275.1"/>
</dbReference>
<dbReference type="Gene3D" id="3.30.1870.10">
    <property type="entry name" value="EreA-like, domain 2"/>
    <property type="match status" value="1"/>
</dbReference>
<reference evidence="2 3" key="1">
    <citation type="journal article" date="2011" name="J. Bacteriol.">
        <title>Complete genome sequence of the cellulose-degrading bacterium Cellulosilyticum lentocellum.</title>
        <authorList>
            <consortium name="US DOE Joint Genome Institute"/>
            <person name="Miller D.A."/>
            <person name="Suen G."/>
            <person name="Bruce D."/>
            <person name="Copeland A."/>
            <person name="Cheng J.F."/>
            <person name="Detter C."/>
            <person name="Goodwin L.A."/>
            <person name="Han C.S."/>
            <person name="Hauser L.J."/>
            <person name="Land M.L."/>
            <person name="Lapidus A."/>
            <person name="Lucas S."/>
            <person name="Meincke L."/>
            <person name="Pitluck S."/>
            <person name="Tapia R."/>
            <person name="Teshima H."/>
            <person name="Woyke T."/>
            <person name="Fox B.G."/>
            <person name="Angert E.R."/>
            <person name="Currie C.R."/>
        </authorList>
    </citation>
    <scope>NUCLEOTIDE SEQUENCE [LARGE SCALE GENOMIC DNA]</scope>
    <source>
        <strain evidence="3">ATCC 49066 / DSM 5427 / NCIMB 11756 / RHM5</strain>
    </source>
</reference>
<dbReference type="SUPFAM" id="SSF159501">
    <property type="entry name" value="EreA/ChaN-like"/>
    <property type="match status" value="1"/>
</dbReference>
<dbReference type="Gene3D" id="1.20.1440.30">
    <property type="entry name" value="Biosynthetic Protein domain"/>
    <property type="match status" value="1"/>
</dbReference>
<dbReference type="Pfam" id="PF05139">
    <property type="entry name" value="Erythro_esteras"/>
    <property type="match status" value="1"/>
</dbReference>
<dbReference type="InterPro" id="IPR007815">
    <property type="entry name" value="Emycin_Estase"/>
</dbReference>
<protein>
    <submittedName>
        <fullName evidence="2">Erythromycin esterase</fullName>
    </submittedName>
</protein>
<name>F2JPV1_CELLD</name>
<dbReference type="KEGG" id="cle:Clole_3192"/>
<dbReference type="CDD" id="cd14728">
    <property type="entry name" value="Ere-like"/>
    <property type="match status" value="1"/>
</dbReference>
<accession>F2JPV1</accession>
<keyword evidence="3" id="KW-1185">Reference proteome</keyword>
<keyword evidence="1" id="KW-0732">Signal</keyword>
<dbReference type="eggNOG" id="COG2312">
    <property type="taxonomic scope" value="Bacteria"/>
</dbReference>
<proteinExistence type="predicted"/>
<dbReference type="GO" id="GO:0046677">
    <property type="term" value="P:response to antibiotic"/>
    <property type="evidence" value="ECO:0007669"/>
    <property type="project" value="InterPro"/>
</dbReference>
<gene>
    <name evidence="2" type="ordered locus">Clole_3192</name>
</gene>
<organism evidence="2 3">
    <name type="scientific">Cellulosilyticum lentocellum (strain ATCC 49066 / DSM 5427 / NCIMB 11756 / RHM5)</name>
    <name type="common">Clostridium lentocellum</name>
    <dbReference type="NCBI Taxonomy" id="642492"/>
    <lineage>
        <taxon>Bacteria</taxon>
        <taxon>Bacillati</taxon>
        <taxon>Bacillota</taxon>
        <taxon>Clostridia</taxon>
        <taxon>Lachnospirales</taxon>
        <taxon>Cellulosilyticaceae</taxon>
        <taxon>Cellulosilyticum</taxon>
    </lineage>
</organism>
<evidence type="ECO:0000313" key="3">
    <source>
        <dbReference type="Proteomes" id="UP000008467"/>
    </source>
</evidence>
<dbReference type="EMBL" id="CP002582">
    <property type="protein sequence ID" value="ADZ84886.1"/>
    <property type="molecule type" value="Genomic_DNA"/>
</dbReference>
<sequence>MRKKRYLVLSAILSICFLVSSTKAQPAIAVKNYVISVDKISVDPSIKIVGLGEATHGNSELQTLKLDVFKALIENNICHIFAIEGDFGGSAKVNDYISGGPGTAKEAATEIGFAIYKTQEMADLIEWMRNYNQTAPENKKLKFYGFDMQRYDNNKELLFNYLNKVNKQLSKQYSTLLSDLNDQTVYTQDQIKVKVAMTKVDALMKIMMASKKDFIAQSSEKEFAFALQCAQSIKENATLRSSGMNYANIRDQYMKDKIDWILNYEENQMIFITGHNGHIEKTSSSAGFTCMGERLAKSYGKAYYAIGTDFLESTFNVVNSSGKDMIMTLSNTNALTSLFENLEDNIYFMDFMVAKENNELKKILDSQVAMTNIGAEFNSWQKALKTFYTLKMVPSQAYDGIIVLQKMHPSTRINFK</sequence>
<evidence type="ECO:0000256" key="1">
    <source>
        <dbReference type="SAM" id="SignalP"/>
    </source>
</evidence>
<dbReference type="Gene3D" id="3.40.1660.10">
    <property type="entry name" value="EreA-like (biosynthetic domain)"/>
    <property type="match status" value="1"/>
</dbReference>
<dbReference type="AlphaFoldDB" id="F2JPV1"/>
<evidence type="ECO:0000313" key="2">
    <source>
        <dbReference type="EMBL" id="ADZ84886.1"/>
    </source>
</evidence>
<dbReference type="Proteomes" id="UP000008467">
    <property type="component" value="Chromosome"/>
</dbReference>
<feature type="signal peptide" evidence="1">
    <location>
        <begin position="1"/>
        <end position="24"/>
    </location>
</feature>
<feature type="chain" id="PRO_5038506387" evidence="1">
    <location>
        <begin position="25"/>
        <end position="416"/>
    </location>
</feature>
<dbReference type="HOGENOM" id="CLU_026490_2_0_9"/>